<dbReference type="GO" id="GO:0009055">
    <property type="term" value="F:electron transfer activity"/>
    <property type="evidence" value="ECO:0007669"/>
    <property type="project" value="InterPro"/>
</dbReference>
<dbReference type="Gene3D" id="3.30.70.20">
    <property type="match status" value="1"/>
</dbReference>
<sequence length="427" mass="45919">MIKQSFIGLAKPRIEYEVLDAGQPEPQLIQPSEKITLFLKKSPVRNDSILFNVGDKVKTGQKLAYSANPDAYVIATVTGTISSISAFAGDYGKSYTAISVDVDDNEELDDQFAELAADPTLDVAKNFLSGMPGNPSFQAFSEAAESIHTIIICGVDRDLLIATNQYAVKTHIKAIKSGIGILKQITGVDNILIAVPQHLMQDATASGAEVVTVDSAYPATLPQLMMQSLLGQVVPAGQNCEDLGVCFLNAEAVASLGQAFDKGRIPVTKTLTIVNKNGDKSLISAKIGTPISDILNTYGITLHEKDRLIVGGPMTGSAIYSEDYPVQADTDAIIVQDSENLDLVSDYPCINCGDCVRICPANVPINMLVRLLEAGQYEEAADQYDLYSCIDCGLCSYVCVSKMPVFHYIKLAKYELGRMHAAEAMNA</sequence>
<evidence type="ECO:0000259" key="8">
    <source>
        <dbReference type="PROSITE" id="PS51379"/>
    </source>
</evidence>
<keyword evidence="2" id="KW-0004">4Fe-4S</keyword>
<evidence type="ECO:0000313" key="9">
    <source>
        <dbReference type="EMBL" id="MBC8433773.1"/>
    </source>
</evidence>
<dbReference type="AlphaFoldDB" id="A0A8J6P3A8"/>
<gene>
    <name evidence="9" type="ORF">H8D96_17830</name>
</gene>
<dbReference type="SUPFAM" id="SSF142019">
    <property type="entry name" value="Nqo1 FMN-binding domain-like"/>
    <property type="match status" value="1"/>
</dbReference>
<accession>A0A8J6P3A8</accession>
<protein>
    <submittedName>
        <fullName evidence="9">4Fe-4S dicluster domain-containing protein</fullName>
    </submittedName>
</protein>
<evidence type="ECO:0000256" key="3">
    <source>
        <dbReference type="ARBA" id="ARBA00022723"/>
    </source>
</evidence>
<evidence type="ECO:0000256" key="6">
    <source>
        <dbReference type="ARBA" id="ARBA00023004"/>
    </source>
</evidence>
<keyword evidence="3" id="KW-0479">Metal-binding</keyword>
<dbReference type="SUPFAM" id="SSF46548">
    <property type="entry name" value="alpha-helical ferredoxin"/>
    <property type="match status" value="1"/>
</dbReference>
<organism evidence="9 10">
    <name type="scientific">Candidatus Desulfatibia vada</name>
    <dbReference type="NCBI Taxonomy" id="2841696"/>
    <lineage>
        <taxon>Bacteria</taxon>
        <taxon>Pseudomonadati</taxon>
        <taxon>Thermodesulfobacteriota</taxon>
        <taxon>Desulfobacteria</taxon>
        <taxon>Desulfobacterales</taxon>
        <taxon>Desulfobacterales incertae sedis</taxon>
        <taxon>Candidatus Desulfatibia</taxon>
    </lineage>
</organism>
<dbReference type="GO" id="GO:0046872">
    <property type="term" value="F:metal ion binding"/>
    <property type="evidence" value="ECO:0007669"/>
    <property type="project" value="UniProtKB-KW"/>
</dbReference>
<keyword evidence="6" id="KW-0408">Iron</keyword>
<comment type="caution">
    <text evidence="9">The sequence shown here is derived from an EMBL/GenBank/DDBJ whole genome shotgun (WGS) entry which is preliminary data.</text>
</comment>
<proteinExistence type="predicted"/>
<dbReference type="PANTHER" id="PTHR43034:SF2">
    <property type="entry name" value="ION-TRANSLOCATING OXIDOREDUCTASE COMPLEX SUBUNIT C"/>
    <property type="match status" value="1"/>
</dbReference>
<dbReference type="InterPro" id="IPR010208">
    <property type="entry name" value="Ion_transpt_RnfC/RsxC"/>
</dbReference>
<evidence type="ECO:0000256" key="5">
    <source>
        <dbReference type="ARBA" id="ARBA00022982"/>
    </source>
</evidence>
<evidence type="ECO:0000256" key="7">
    <source>
        <dbReference type="ARBA" id="ARBA00023014"/>
    </source>
</evidence>
<keyword evidence="1" id="KW-0813">Transport</keyword>
<dbReference type="InterPro" id="IPR011538">
    <property type="entry name" value="Nuo51_FMN-bd"/>
</dbReference>
<name>A0A8J6P3A8_9BACT</name>
<dbReference type="GO" id="GO:0016020">
    <property type="term" value="C:membrane"/>
    <property type="evidence" value="ECO:0007669"/>
    <property type="project" value="InterPro"/>
</dbReference>
<dbReference type="GO" id="GO:0051539">
    <property type="term" value="F:4 iron, 4 sulfur cluster binding"/>
    <property type="evidence" value="ECO:0007669"/>
    <property type="project" value="UniProtKB-KW"/>
</dbReference>
<evidence type="ECO:0000256" key="4">
    <source>
        <dbReference type="ARBA" id="ARBA00022737"/>
    </source>
</evidence>
<reference evidence="9 10" key="1">
    <citation type="submission" date="2020-08" db="EMBL/GenBank/DDBJ databases">
        <title>Bridging the membrane lipid divide: bacteria of the FCB group superphylum have the potential to synthesize archaeal ether lipids.</title>
        <authorList>
            <person name="Villanueva L."/>
            <person name="Von Meijenfeldt F.A.B."/>
            <person name="Westbye A.B."/>
            <person name="Yadav S."/>
            <person name="Hopmans E.C."/>
            <person name="Dutilh B.E."/>
            <person name="Sinninghe Damste J.S."/>
        </authorList>
    </citation>
    <scope>NUCLEOTIDE SEQUENCE [LARGE SCALE GENOMIC DNA]</scope>
    <source>
        <strain evidence="9">NIOZ-UU17</strain>
    </source>
</reference>
<dbReference type="InterPro" id="IPR017896">
    <property type="entry name" value="4Fe4S_Fe-S-bd"/>
</dbReference>
<dbReference type="PANTHER" id="PTHR43034">
    <property type="entry name" value="ION-TRANSLOCATING OXIDOREDUCTASE COMPLEX SUBUNIT C"/>
    <property type="match status" value="1"/>
</dbReference>
<keyword evidence="5" id="KW-0249">Electron transport</keyword>
<evidence type="ECO:0000256" key="2">
    <source>
        <dbReference type="ARBA" id="ARBA00022485"/>
    </source>
</evidence>
<feature type="domain" description="4Fe-4S ferredoxin-type" evidence="8">
    <location>
        <begin position="339"/>
        <end position="370"/>
    </location>
</feature>
<dbReference type="PROSITE" id="PS51379">
    <property type="entry name" value="4FE4S_FER_2"/>
    <property type="match status" value="1"/>
</dbReference>
<dbReference type="EMBL" id="JACNIG010000333">
    <property type="protein sequence ID" value="MBC8433773.1"/>
    <property type="molecule type" value="Genomic_DNA"/>
</dbReference>
<dbReference type="Proteomes" id="UP000605201">
    <property type="component" value="Unassembled WGS sequence"/>
</dbReference>
<dbReference type="InterPro" id="IPR026902">
    <property type="entry name" value="RnfC_N"/>
</dbReference>
<keyword evidence="7" id="KW-0411">Iron-sulfur</keyword>
<evidence type="ECO:0000313" key="10">
    <source>
        <dbReference type="Proteomes" id="UP000605201"/>
    </source>
</evidence>
<dbReference type="InterPro" id="IPR037225">
    <property type="entry name" value="Nuo51_FMN-bd_sf"/>
</dbReference>
<dbReference type="PROSITE" id="PS00198">
    <property type="entry name" value="4FE4S_FER_1"/>
    <property type="match status" value="1"/>
</dbReference>
<evidence type="ECO:0000256" key="1">
    <source>
        <dbReference type="ARBA" id="ARBA00022448"/>
    </source>
</evidence>
<dbReference type="InterPro" id="IPR017900">
    <property type="entry name" value="4Fe4S_Fe_S_CS"/>
</dbReference>
<keyword evidence="4" id="KW-0677">Repeat</keyword>
<dbReference type="Pfam" id="PF13375">
    <property type="entry name" value="RnfC_N"/>
    <property type="match status" value="1"/>
</dbReference>
<dbReference type="Pfam" id="PF01512">
    <property type="entry name" value="Complex1_51K"/>
    <property type="match status" value="1"/>
</dbReference>
<dbReference type="Pfam" id="PF13187">
    <property type="entry name" value="Fer4_9"/>
    <property type="match status" value="1"/>
</dbReference>